<dbReference type="SMART" id="SM00460">
    <property type="entry name" value="TGc"/>
    <property type="match status" value="1"/>
</dbReference>
<dbReference type="Pfam" id="PF01841">
    <property type="entry name" value="Transglut_core"/>
    <property type="match status" value="1"/>
</dbReference>
<proteinExistence type="predicted"/>
<comment type="caution">
    <text evidence="2">The sequence shown here is derived from an EMBL/GenBank/DDBJ whole genome shotgun (WGS) entry which is preliminary data.</text>
</comment>
<dbReference type="InterPro" id="IPR002931">
    <property type="entry name" value="Transglutaminase-like"/>
</dbReference>
<dbReference type="Gene3D" id="3.10.620.30">
    <property type="match status" value="1"/>
</dbReference>
<organism evidence="2 3">
    <name type="scientific">Emticicia aquatilis</name>
    <dbReference type="NCBI Taxonomy" id="1537369"/>
    <lineage>
        <taxon>Bacteria</taxon>
        <taxon>Pseudomonadati</taxon>
        <taxon>Bacteroidota</taxon>
        <taxon>Cytophagia</taxon>
        <taxon>Cytophagales</taxon>
        <taxon>Leadbetterellaceae</taxon>
        <taxon>Emticicia</taxon>
    </lineage>
</organism>
<dbReference type="Gene3D" id="2.60.40.2250">
    <property type="match status" value="1"/>
</dbReference>
<dbReference type="EMBL" id="BMKK01000009">
    <property type="protein sequence ID" value="GGD71154.1"/>
    <property type="molecule type" value="Genomic_DNA"/>
</dbReference>
<reference evidence="2" key="1">
    <citation type="journal article" date="2014" name="Int. J. Syst. Evol. Microbiol.">
        <title>Complete genome sequence of Corynebacterium casei LMG S-19264T (=DSM 44701T), isolated from a smear-ripened cheese.</title>
        <authorList>
            <consortium name="US DOE Joint Genome Institute (JGI-PGF)"/>
            <person name="Walter F."/>
            <person name="Albersmeier A."/>
            <person name="Kalinowski J."/>
            <person name="Ruckert C."/>
        </authorList>
    </citation>
    <scope>NUCLEOTIDE SEQUENCE</scope>
    <source>
        <strain evidence="2">CGMCC 1.15958</strain>
    </source>
</reference>
<dbReference type="AlphaFoldDB" id="A0A916Z161"/>
<dbReference type="PANTHER" id="PTHR33490">
    <property type="entry name" value="BLR5614 PROTEIN-RELATED"/>
    <property type="match status" value="1"/>
</dbReference>
<evidence type="ECO:0000313" key="3">
    <source>
        <dbReference type="Proteomes" id="UP000609064"/>
    </source>
</evidence>
<evidence type="ECO:0000259" key="1">
    <source>
        <dbReference type="SMART" id="SM00460"/>
    </source>
</evidence>
<protein>
    <recommendedName>
        <fullName evidence="1">Transglutaminase-like domain-containing protein</fullName>
    </recommendedName>
</protein>
<dbReference type="InterPro" id="IPR038765">
    <property type="entry name" value="Papain-like_cys_pep_sf"/>
</dbReference>
<name>A0A916Z161_9BACT</name>
<gene>
    <name evidence="2" type="ORF">GCM10011514_39080</name>
</gene>
<dbReference type="Proteomes" id="UP000609064">
    <property type="component" value="Unassembled WGS sequence"/>
</dbReference>
<evidence type="ECO:0000313" key="2">
    <source>
        <dbReference type="EMBL" id="GGD71154.1"/>
    </source>
</evidence>
<reference evidence="2" key="2">
    <citation type="submission" date="2020-09" db="EMBL/GenBank/DDBJ databases">
        <authorList>
            <person name="Sun Q."/>
            <person name="Zhou Y."/>
        </authorList>
    </citation>
    <scope>NUCLEOTIDE SEQUENCE</scope>
    <source>
        <strain evidence="2">CGMCC 1.15958</strain>
    </source>
</reference>
<sequence length="239" mass="27216">MMLRPQSGAAQQVLDEQFSLFPFTNFTEYQDIYGNLCQRLLSPIGNFKIQASALVETSETIDVNFAAQAVSIEQLPDYSLIYLLPSRYCESDRFLYMADEITQAYRTGYEKIDAICQWVRNNVVYEYGYSSSSSSACDINLSRIGVCRDFSHLCIALCRAINVPARMVVGYLYELNPMDLHAWFEVYLENQWFTFDATQAQPKGNRVVLAYGRDASDVAFATQFGNIYLNDMKVSVEQA</sequence>
<dbReference type="SUPFAM" id="SSF54001">
    <property type="entry name" value="Cysteine proteinases"/>
    <property type="match status" value="1"/>
</dbReference>
<feature type="domain" description="Transglutaminase-like" evidence="1">
    <location>
        <begin position="139"/>
        <end position="199"/>
    </location>
</feature>
<dbReference type="PANTHER" id="PTHR33490:SF12">
    <property type="entry name" value="BLL5557 PROTEIN"/>
    <property type="match status" value="1"/>
</dbReference>
<keyword evidence="3" id="KW-1185">Reference proteome</keyword>
<accession>A0A916Z161</accession>